<sequence>MTYQVLDSITFLNRASGSPPTPLKTYSARETYGTPSDTAGGALDARWWHRVTERFESDAAMFDKYCQHRTSDSGGEGACDATCKRILFVGCGLARRRLEKEMRKEARGDMEEAGEEGGEGFGRKFCAPMLICGWWRWR</sequence>
<proteinExistence type="predicted"/>
<dbReference type="AlphaFoldDB" id="A0A433QU83"/>
<evidence type="ECO:0000313" key="1">
    <source>
        <dbReference type="EMBL" id="RUS33308.1"/>
    </source>
</evidence>
<keyword evidence="2" id="KW-1185">Reference proteome</keyword>
<protein>
    <submittedName>
        <fullName evidence="1">Uncharacterized protein</fullName>
    </submittedName>
</protein>
<dbReference type="EMBL" id="RBNJ01001292">
    <property type="protein sequence ID" value="RUS33308.1"/>
    <property type="molecule type" value="Genomic_DNA"/>
</dbReference>
<comment type="caution">
    <text evidence="1">The sequence shown here is derived from an EMBL/GenBank/DDBJ whole genome shotgun (WGS) entry which is preliminary data.</text>
</comment>
<name>A0A433QU83_9FUNG</name>
<accession>A0A433QU83</accession>
<gene>
    <name evidence="1" type="ORF">BC938DRAFT_472141</name>
</gene>
<dbReference type="Proteomes" id="UP000274822">
    <property type="component" value="Unassembled WGS sequence"/>
</dbReference>
<organism evidence="1 2">
    <name type="scientific">Jimgerdemannia flammicorona</name>
    <dbReference type="NCBI Taxonomy" id="994334"/>
    <lineage>
        <taxon>Eukaryota</taxon>
        <taxon>Fungi</taxon>
        <taxon>Fungi incertae sedis</taxon>
        <taxon>Mucoromycota</taxon>
        <taxon>Mucoromycotina</taxon>
        <taxon>Endogonomycetes</taxon>
        <taxon>Endogonales</taxon>
        <taxon>Endogonaceae</taxon>
        <taxon>Jimgerdemannia</taxon>
    </lineage>
</organism>
<reference evidence="1 2" key="1">
    <citation type="journal article" date="2018" name="New Phytol.">
        <title>Phylogenomics of Endogonaceae and evolution of mycorrhizas within Mucoromycota.</title>
        <authorList>
            <person name="Chang Y."/>
            <person name="Desiro A."/>
            <person name="Na H."/>
            <person name="Sandor L."/>
            <person name="Lipzen A."/>
            <person name="Clum A."/>
            <person name="Barry K."/>
            <person name="Grigoriev I.V."/>
            <person name="Martin F.M."/>
            <person name="Stajich J.E."/>
            <person name="Smith M.E."/>
            <person name="Bonito G."/>
            <person name="Spatafora J.W."/>
        </authorList>
    </citation>
    <scope>NUCLEOTIDE SEQUENCE [LARGE SCALE GENOMIC DNA]</scope>
    <source>
        <strain evidence="1 2">AD002</strain>
    </source>
</reference>
<evidence type="ECO:0000313" key="2">
    <source>
        <dbReference type="Proteomes" id="UP000274822"/>
    </source>
</evidence>